<evidence type="ECO:0000313" key="2">
    <source>
        <dbReference type="EMBL" id="AEO53262.1"/>
    </source>
</evidence>
<dbReference type="EMBL" id="CP003002">
    <property type="protein sequence ID" value="AEO53262.1"/>
    <property type="molecule type" value="Genomic_DNA"/>
</dbReference>
<evidence type="ECO:0000313" key="3">
    <source>
        <dbReference type="Proteomes" id="UP000007322"/>
    </source>
</evidence>
<sequence>MVTDQCLAPCILLLRMLPGSPTAYLYVKYAAVPSEGSLQYTIIVLPTGSAKDKLAKRSLLTGEITMCPPPATIPVRGGSAQRPYLRESSTSIHQLRPACFFFFGKRHPQLHNSVCRIWSGTGAAHVMMGARCRSRQLVATVAQPPRECKDAMSLRWWWSSTTPPPRQVVHTYVQFLPGRRLSGAVSNLVHTTTLFYRSEPQTRLEDGPGLARPRTTPWQSVKESKCHPPFACIKLATNIESEQAGGDLDGETNAMRGQEGAGKVGDASSSHVALQSAGVA</sequence>
<name>G2Q0W2_THET4</name>
<organism evidence="2 3">
    <name type="scientific">Thermothelomyces thermophilus (strain ATCC 42464 / BCRC 31852 / DSM 1799)</name>
    <name type="common">Sporotrichum thermophile</name>
    <dbReference type="NCBI Taxonomy" id="573729"/>
    <lineage>
        <taxon>Eukaryota</taxon>
        <taxon>Fungi</taxon>
        <taxon>Dikarya</taxon>
        <taxon>Ascomycota</taxon>
        <taxon>Pezizomycotina</taxon>
        <taxon>Sordariomycetes</taxon>
        <taxon>Sordariomycetidae</taxon>
        <taxon>Sordariales</taxon>
        <taxon>Chaetomiaceae</taxon>
        <taxon>Thermothelomyces</taxon>
    </lineage>
</organism>
<feature type="region of interest" description="Disordered" evidence="1">
    <location>
        <begin position="200"/>
        <end position="222"/>
    </location>
</feature>
<dbReference type="InParanoid" id="G2Q0W2"/>
<proteinExistence type="predicted"/>
<dbReference type="Proteomes" id="UP000007322">
    <property type="component" value="Chromosome 1"/>
</dbReference>
<keyword evidence="3" id="KW-1185">Reference proteome</keyword>
<gene>
    <name evidence="2" type="ORF">MYCTH_2106114</name>
</gene>
<accession>G2Q0W2</accession>
<dbReference type="VEuPathDB" id="FungiDB:MYCTH_2106114"/>
<dbReference type="HOGENOM" id="CLU_994607_0_0_1"/>
<reference evidence="2 3" key="1">
    <citation type="journal article" date="2011" name="Nat. Biotechnol.">
        <title>Comparative genomic analysis of the thermophilic biomass-degrading fungi Myceliophthora thermophila and Thielavia terrestris.</title>
        <authorList>
            <person name="Berka R.M."/>
            <person name="Grigoriev I.V."/>
            <person name="Otillar R."/>
            <person name="Salamov A."/>
            <person name="Grimwood J."/>
            <person name="Reid I."/>
            <person name="Ishmael N."/>
            <person name="John T."/>
            <person name="Darmond C."/>
            <person name="Moisan M.-C."/>
            <person name="Henrissat B."/>
            <person name="Coutinho P.M."/>
            <person name="Lombard V."/>
            <person name="Natvig D.O."/>
            <person name="Lindquist E."/>
            <person name="Schmutz J."/>
            <person name="Lucas S."/>
            <person name="Harris P."/>
            <person name="Powlowski J."/>
            <person name="Bellemare A."/>
            <person name="Taylor D."/>
            <person name="Butler G."/>
            <person name="de Vries R.P."/>
            <person name="Allijn I.E."/>
            <person name="van den Brink J."/>
            <person name="Ushinsky S."/>
            <person name="Storms R."/>
            <person name="Powell A.J."/>
            <person name="Paulsen I.T."/>
            <person name="Elbourne L.D.H."/>
            <person name="Baker S.E."/>
            <person name="Magnuson J."/>
            <person name="LaBoissiere S."/>
            <person name="Clutterbuck A.J."/>
            <person name="Martinez D."/>
            <person name="Wogulis M."/>
            <person name="de Leon A.L."/>
            <person name="Rey M.W."/>
            <person name="Tsang A."/>
        </authorList>
    </citation>
    <scope>NUCLEOTIDE SEQUENCE [LARGE SCALE GENOMIC DNA]</scope>
    <source>
        <strain evidence="3">ATCC 42464 / BCRC 31852 / DSM 1799</strain>
    </source>
</reference>
<evidence type="ECO:0000256" key="1">
    <source>
        <dbReference type="SAM" id="MobiDB-lite"/>
    </source>
</evidence>
<feature type="region of interest" description="Disordered" evidence="1">
    <location>
        <begin position="243"/>
        <end position="280"/>
    </location>
</feature>
<dbReference type="AlphaFoldDB" id="G2Q0W2"/>
<protein>
    <submittedName>
        <fullName evidence="2">Uncharacterized protein</fullName>
    </submittedName>
</protein>
<dbReference type="GeneID" id="11513154"/>
<dbReference type="KEGG" id="mtm:MYCTH_2106114"/>
<dbReference type="RefSeq" id="XP_003658507.1">
    <property type="nucleotide sequence ID" value="XM_003658459.1"/>
</dbReference>